<organism evidence="1 2">
    <name type="scientific">Fibrobacter succinogenes</name>
    <name type="common">Bacteroides succinogenes</name>
    <dbReference type="NCBI Taxonomy" id="833"/>
    <lineage>
        <taxon>Bacteria</taxon>
        <taxon>Pseudomonadati</taxon>
        <taxon>Fibrobacterota</taxon>
        <taxon>Fibrobacteria</taxon>
        <taxon>Fibrobacterales</taxon>
        <taxon>Fibrobacteraceae</taxon>
        <taxon>Fibrobacter</taxon>
    </lineage>
</organism>
<dbReference type="AlphaFoldDB" id="A0A380S733"/>
<evidence type="ECO:0000313" key="1">
    <source>
        <dbReference type="EMBL" id="SUQ24620.1"/>
    </source>
</evidence>
<dbReference type="RefSeq" id="WP_109573039.1">
    <property type="nucleotide sequence ID" value="NZ_UHJL01000002.1"/>
</dbReference>
<name>A0A380S733_FIBSU</name>
<evidence type="ECO:0000313" key="2">
    <source>
        <dbReference type="Proteomes" id="UP000255423"/>
    </source>
</evidence>
<evidence type="ECO:0008006" key="3">
    <source>
        <dbReference type="Google" id="ProtNLM"/>
    </source>
</evidence>
<sequence>MQLDINFENCFGIKKLNTSFLFSNEKKNYVIYASNGTMKSSFAETFLCYAEGNKPSDRIFDDRITSCDIKLDGNDLDKTSIFVVNPDKEIDANEKISSFIASRDLKRKYDDIYRLLDLEKKTFITTLKGKTQSSDCESEIIDTFREHVNDDLFSCLRRIQPLLKQEYELYDFKYNDVFDKKGSVKSFVEKNGFLIKAYMERYVELLESSVFFHKDSGEHQSFGVYQADTFSKSLADGAFFRAEHKIVLKDGVSVESHKKLKEIIDCELDKINNDEKLRKSFEKIQKEINKNVELRAFESVIEKNQSIIPLILDYEEFKKQVWYGYLKSMSNFVDNLVEKYEEKVIELQQIITDAKKENDQWKKIIRIYNSRFHVPFKVELENQEDVILKDKVAALIFKYQDGRNEKNCNKDKIKSVLSKGEKRAFFMLQFIFEIESRKAEGKQTFLICDDIADSFDYKNKYAIIEYLKDLQNDSNNLFYSIILTHNFDFYRTIASRLGIPRENLWTATKCESEIKISKEGKYIKDAFAANFGGTIDSQSIFITLIPFTRNIIEYTKGNKSEEYKKLTMCLHRKVDSDLILVSDIFSIMQQTIHKLHEQSISYGTKKVHDLIFEEAERIINRRDIDETALENKFTLSIAIRLMAEKYMIDKLGVNANLEGIKKDQMRVLYNKYRVQFNDSSVFTLDKVNLMTPENIHVNAFMFEPLIDMSVYHLIDLYNEVKTLN</sequence>
<protein>
    <recommendedName>
        <fullName evidence="3">Protein CR006 P-loop domain-containing protein</fullName>
    </recommendedName>
</protein>
<dbReference type="SUPFAM" id="SSF52540">
    <property type="entry name" value="P-loop containing nucleoside triphosphate hydrolases"/>
    <property type="match status" value="1"/>
</dbReference>
<reference evidence="1 2" key="1">
    <citation type="submission" date="2017-08" db="EMBL/GenBank/DDBJ databases">
        <authorList>
            <person name="de Groot N.N."/>
        </authorList>
    </citation>
    <scope>NUCLEOTIDE SEQUENCE [LARGE SCALE GENOMIC DNA]</scope>
    <source>
        <strain evidence="1 2">HM2</strain>
    </source>
</reference>
<gene>
    <name evidence="1" type="ORF">SAMN05661053_2028</name>
</gene>
<dbReference type="InterPro" id="IPR027417">
    <property type="entry name" value="P-loop_NTPase"/>
</dbReference>
<accession>A0A380S733</accession>
<proteinExistence type="predicted"/>
<dbReference type="Proteomes" id="UP000255423">
    <property type="component" value="Unassembled WGS sequence"/>
</dbReference>
<dbReference type="EMBL" id="UHJL01000002">
    <property type="protein sequence ID" value="SUQ24620.1"/>
    <property type="molecule type" value="Genomic_DNA"/>
</dbReference>